<name>W7T9R4_9STRA</name>
<dbReference type="PROSITE" id="PS51257">
    <property type="entry name" value="PROKAR_LIPOPROTEIN"/>
    <property type="match status" value="1"/>
</dbReference>
<gene>
    <name evidence="1" type="ORF">Naga_100573g2</name>
</gene>
<sequence length="105" mass="12365">MTSHKKKPLREERRFRNGPCNLTYNIWCFVLSCLRCDEKTIQPLWQRSRVHIVNSRWTISQARRLLIINAFEVVDLSHQMLLPRLVRRLSGCSDTFTQASPPNKG</sequence>
<dbReference type="EMBL" id="AZIL01001494">
    <property type="protein sequence ID" value="EWM23755.1"/>
    <property type="molecule type" value="Genomic_DNA"/>
</dbReference>
<reference evidence="1 2" key="1">
    <citation type="journal article" date="2014" name="Mol. Plant">
        <title>Chromosome Scale Genome Assembly and Transcriptome Profiling of Nannochloropsis gaditana in Nitrogen Depletion.</title>
        <authorList>
            <person name="Corteggiani Carpinelli E."/>
            <person name="Telatin A."/>
            <person name="Vitulo N."/>
            <person name="Forcato C."/>
            <person name="D'Angelo M."/>
            <person name="Schiavon R."/>
            <person name="Vezzi A."/>
            <person name="Giacometti G.M."/>
            <person name="Morosinotto T."/>
            <person name="Valle G."/>
        </authorList>
    </citation>
    <scope>NUCLEOTIDE SEQUENCE [LARGE SCALE GENOMIC DNA]</scope>
    <source>
        <strain evidence="1 2">B-31</strain>
    </source>
</reference>
<protein>
    <submittedName>
        <fullName evidence="1">Uncharacterized protein</fullName>
    </submittedName>
</protein>
<comment type="caution">
    <text evidence="1">The sequence shown here is derived from an EMBL/GenBank/DDBJ whole genome shotgun (WGS) entry which is preliminary data.</text>
</comment>
<accession>W7T9R4</accession>
<keyword evidence="2" id="KW-1185">Reference proteome</keyword>
<evidence type="ECO:0000313" key="1">
    <source>
        <dbReference type="EMBL" id="EWM23755.1"/>
    </source>
</evidence>
<proteinExistence type="predicted"/>
<dbReference type="Proteomes" id="UP000019335">
    <property type="component" value="Chromosome 16"/>
</dbReference>
<dbReference type="AlphaFoldDB" id="W7T9R4"/>
<evidence type="ECO:0000313" key="2">
    <source>
        <dbReference type="Proteomes" id="UP000019335"/>
    </source>
</evidence>
<organism evidence="1 2">
    <name type="scientific">Nannochloropsis gaditana</name>
    <dbReference type="NCBI Taxonomy" id="72520"/>
    <lineage>
        <taxon>Eukaryota</taxon>
        <taxon>Sar</taxon>
        <taxon>Stramenopiles</taxon>
        <taxon>Ochrophyta</taxon>
        <taxon>Eustigmatophyceae</taxon>
        <taxon>Eustigmatales</taxon>
        <taxon>Monodopsidaceae</taxon>
        <taxon>Nannochloropsis</taxon>
    </lineage>
</organism>